<dbReference type="NCBIfam" id="TIGR03057">
    <property type="entry name" value="xxxLxxG_by_4"/>
    <property type="match status" value="3"/>
</dbReference>
<organism evidence="3 4">
    <name type="scientific">Ileibacterium valens</name>
    <dbReference type="NCBI Taxonomy" id="1862668"/>
    <lineage>
        <taxon>Bacteria</taxon>
        <taxon>Bacillati</taxon>
        <taxon>Bacillota</taxon>
        <taxon>Erysipelotrichia</taxon>
        <taxon>Erysipelotrichales</taxon>
        <taxon>Erysipelotrichaceae</taxon>
        <taxon>Ileibacterium</taxon>
    </lineage>
</organism>
<reference evidence="3 4" key="1">
    <citation type="submission" date="2016-11" db="EMBL/GenBank/DDBJ databases">
        <title>Description of two novel members of the family Erysipelotrichaceae: Ileibacterium lipovorans gen. nov., sp. nov. and Dubosiella newyorkensis, gen. nov., sp. nov.</title>
        <authorList>
            <person name="Cox L.M."/>
            <person name="Sohn J."/>
            <person name="Tyrrell K.L."/>
            <person name="Citron D.M."/>
            <person name="Lawson P.A."/>
            <person name="Patel N.B."/>
            <person name="Iizumi T."/>
            <person name="Perez-Perez G.I."/>
            <person name="Goldstein E.J."/>
            <person name="Blaser M.J."/>
        </authorList>
    </citation>
    <scope>NUCLEOTIDE SEQUENCE [LARGE SCALE GENOMIC DNA]</scope>
    <source>
        <strain evidence="3 4">NYU-BL-A3</strain>
    </source>
</reference>
<dbReference type="Gene3D" id="1.10.287.950">
    <property type="entry name" value="Methyl-accepting chemotaxis protein"/>
    <property type="match status" value="1"/>
</dbReference>
<feature type="chain" id="PRO_5013002027" evidence="2">
    <location>
        <begin position="40"/>
        <end position="797"/>
    </location>
</feature>
<name>A0A1U7NDG9_9FIRM</name>
<evidence type="ECO:0000256" key="1">
    <source>
        <dbReference type="SAM" id="Coils"/>
    </source>
</evidence>
<evidence type="ECO:0000313" key="3">
    <source>
        <dbReference type="EMBL" id="OLU37122.1"/>
    </source>
</evidence>
<dbReference type="Proteomes" id="UP000186341">
    <property type="component" value="Unassembled WGS sequence"/>
</dbReference>
<gene>
    <name evidence="3" type="ORF">BO222_11060</name>
</gene>
<keyword evidence="1" id="KW-0175">Coiled coil</keyword>
<dbReference type="Gene3D" id="1.10.287.1490">
    <property type="match status" value="1"/>
</dbReference>
<sequence>MQAKLLKEISSMNKNMQNLSAGLLAAALSFTCMPASVFAEEKENSKTNPENGTEKTETVYTFINEDGDIKKTLVSSWIHNENGIKNIKENLDLKEVENVKTEEEPVVKGDEYTWSVEGKDVYYQGVTDKELPVTVDITYELDGKKISAKDLAGKSGHLKTIVSFKNNESKNVNVQGKNVTIHPAFLAGGLMNFDNEVFSDVKCSQGNLINDGNKEMMMFTAVPGLEDTLKTAGLQSIIDKISLADDVIIEADVKNYSAPDIYVALTDDFEVDDIEEISQISELTNGVSELSDAADQLENGAGQLADGTSQLKTGIEPLTSSTDQIELLKQALKQLDDGSGKLRDGITQYTDGVAQLDEGMQSLDQVSNGISQLHEAFTSDSELKQGTSSLAAGLSQIEEKLNSMDPSAIEGLDKQLAGYKTQLDSLDQMVASDMQTVDTLGGSLSQMSTLLDQSSKQFSEQLGNIVTSLNQTIAENNAVTEQNNQIAAGLKEQAATANASLDSSRATINNAIASIDTAIAAGKDTDGSLAASKAQLQNALASMPSVSITSEFASYSMLNPGDLNAAAEALQNNLAQMQQGIDQAKAAMASLQNDLDTAKGALTQFSEQINALKNSEIFQGLMPQVSALKEGISKAAAGAKALDASVSEKLEPASKQLLEQSDAGIKQLQEGSATLNAKSEDLKNGAAQLKSGTAQLNDTSVSLSAMQVGLSELSSAVSQLDDGAKTLHEGTEKFKSEGIVPLKDAVDVASADLESFEKVAKEIKTYTESFESFAGAPKGASTSVRYIYKVESEEQDS</sequence>
<protein>
    <submittedName>
        <fullName evidence="3">Uncharacterized protein</fullName>
    </submittedName>
</protein>
<accession>A0A1U7NDG9</accession>
<keyword evidence="2" id="KW-0732">Signal</keyword>
<dbReference type="AlphaFoldDB" id="A0A1U7NDG9"/>
<dbReference type="InterPro" id="IPR023908">
    <property type="entry name" value="xxxLxxG_rpt"/>
</dbReference>
<keyword evidence="4" id="KW-1185">Reference proteome</keyword>
<proteinExistence type="predicted"/>
<feature type="signal peptide" evidence="2">
    <location>
        <begin position="1"/>
        <end position="39"/>
    </location>
</feature>
<evidence type="ECO:0000313" key="4">
    <source>
        <dbReference type="Proteomes" id="UP000186341"/>
    </source>
</evidence>
<dbReference type="EMBL" id="MPJW01000224">
    <property type="protein sequence ID" value="OLU37122.1"/>
    <property type="molecule type" value="Genomic_DNA"/>
</dbReference>
<feature type="coiled-coil region" evidence="1">
    <location>
        <begin position="567"/>
        <end position="615"/>
    </location>
</feature>
<comment type="caution">
    <text evidence="3">The sequence shown here is derived from an EMBL/GenBank/DDBJ whole genome shotgun (WGS) entry which is preliminary data.</text>
</comment>
<evidence type="ECO:0000256" key="2">
    <source>
        <dbReference type="SAM" id="SignalP"/>
    </source>
</evidence>